<dbReference type="EC" id="2.1.1.61" evidence="10"/>
<dbReference type="Gene3D" id="3.50.50.60">
    <property type="entry name" value="FAD/NAD(P)-binding domain"/>
    <property type="match status" value="1"/>
</dbReference>
<dbReference type="GO" id="GO:0002097">
    <property type="term" value="P:tRNA wobble base modification"/>
    <property type="evidence" value="ECO:0007669"/>
    <property type="project" value="UniProtKB-UniRule"/>
</dbReference>
<gene>
    <name evidence="10 13" type="primary">mnmC</name>
    <name evidence="13" type="ORF">D791_01088</name>
</gene>
<dbReference type="PANTHER" id="PTHR13847">
    <property type="entry name" value="SARCOSINE DEHYDROGENASE-RELATED"/>
    <property type="match status" value="1"/>
</dbReference>
<comment type="function">
    <text evidence="10">Catalyzes the last two steps in the biosynthesis of 5-methylaminomethyl-2-thiouridine (mnm(5)s(2)U) at the wobble position (U34) in tRNA. Catalyzes the FAD-dependent demodification of cmnm(5)s(2)U34 to nm(5)s(2)U34, followed by the transfer of a methyl group from S-adenosyl-L-methionine to nm(5)s(2)U34, to form mnm(5)s(2)U34.</text>
</comment>
<evidence type="ECO:0000256" key="10">
    <source>
        <dbReference type="HAMAP-Rule" id="MF_01102"/>
    </source>
</evidence>
<dbReference type="Proteomes" id="UP000019464">
    <property type="component" value="Unassembled WGS sequence"/>
</dbReference>
<dbReference type="PATRIC" id="fig|1229521.3.peg.1091"/>
<dbReference type="InterPro" id="IPR006076">
    <property type="entry name" value="FAD-dep_OxRdtase"/>
</dbReference>
<dbReference type="GO" id="GO:0005737">
    <property type="term" value="C:cytoplasm"/>
    <property type="evidence" value="ECO:0007669"/>
    <property type="project" value="UniProtKB-SubCell"/>
</dbReference>
<feature type="domain" description="FAD dependent oxidoreductase" evidence="11">
    <location>
        <begin position="247"/>
        <end position="610"/>
    </location>
</feature>
<dbReference type="InterPro" id="IPR017610">
    <property type="entry name" value="tRNA_S-uridine_synth_MnmC_C"/>
</dbReference>
<dbReference type="GO" id="GO:0004808">
    <property type="term" value="F:tRNA (5-methylaminomethyl-2-thiouridylate)(34)-methyltransferase activity"/>
    <property type="evidence" value="ECO:0007669"/>
    <property type="project" value="UniProtKB-EC"/>
</dbReference>
<keyword evidence="14" id="KW-1185">Reference proteome</keyword>
<dbReference type="OrthoDB" id="9786494at2"/>
<evidence type="ECO:0000256" key="7">
    <source>
        <dbReference type="ARBA" id="ARBA00022827"/>
    </source>
</evidence>
<proteinExistence type="inferred from homology"/>
<evidence type="ECO:0000313" key="13">
    <source>
        <dbReference type="EMBL" id="EXJ12199.1"/>
    </source>
</evidence>
<reference evidence="14" key="1">
    <citation type="submission" date="2012-11" db="EMBL/GenBank/DDBJ databases">
        <authorList>
            <person name="Singh A."/>
            <person name="Pinnaka A.K."/>
            <person name="Vaidya B."/>
        </authorList>
    </citation>
    <scope>NUCLEOTIDE SEQUENCE [LARGE SCALE GENOMIC DNA]</scope>
    <source>
        <strain evidence="14">AK23</strain>
    </source>
</reference>
<dbReference type="AlphaFoldDB" id="W9UYM3"/>
<keyword evidence="8 10" id="KW-0560">Oxidoreductase</keyword>
<comment type="catalytic activity">
    <reaction evidence="10">
        <text>5-aminomethyl-2-thiouridine(34) in tRNA + S-adenosyl-L-methionine = 5-methylaminomethyl-2-thiouridine(34) in tRNA + S-adenosyl-L-homocysteine + H(+)</text>
        <dbReference type="Rhea" id="RHEA:19569"/>
        <dbReference type="Rhea" id="RHEA-COMP:10195"/>
        <dbReference type="Rhea" id="RHEA-COMP:10197"/>
        <dbReference type="ChEBI" id="CHEBI:15378"/>
        <dbReference type="ChEBI" id="CHEBI:57856"/>
        <dbReference type="ChEBI" id="CHEBI:59789"/>
        <dbReference type="ChEBI" id="CHEBI:74454"/>
        <dbReference type="ChEBI" id="CHEBI:74455"/>
        <dbReference type="EC" id="2.1.1.61"/>
    </reaction>
</comment>
<dbReference type="GO" id="GO:0050660">
    <property type="term" value="F:flavin adenine dinucleotide binding"/>
    <property type="evidence" value="ECO:0007669"/>
    <property type="project" value="UniProtKB-UniRule"/>
</dbReference>
<evidence type="ECO:0000259" key="12">
    <source>
        <dbReference type="Pfam" id="PF05430"/>
    </source>
</evidence>
<dbReference type="GO" id="GO:0032259">
    <property type="term" value="P:methylation"/>
    <property type="evidence" value="ECO:0007669"/>
    <property type="project" value="UniProtKB-KW"/>
</dbReference>
<dbReference type="InterPro" id="IPR008471">
    <property type="entry name" value="MnmC-like_methylTransf"/>
</dbReference>
<dbReference type="SUPFAM" id="SSF54373">
    <property type="entry name" value="FAD-linked reductases, C-terminal domain"/>
    <property type="match status" value="1"/>
</dbReference>
<dbReference type="EC" id="1.5.-.-" evidence="10"/>
<keyword evidence="9 10" id="KW-0511">Multifunctional enzyme</keyword>
<evidence type="ECO:0000256" key="4">
    <source>
        <dbReference type="ARBA" id="ARBA00022679"/>
    </source>
</evidence>
<dbReference type="NCBIfam" id="NF033855">
    <property type="entry name" value="tRNA_MNMC2"/>
    <property type="match status" value="1"/>
</dbReference>
<sequence length="641" mass="71141">MKCLKPAKIEWHLPSPFSKDFDDVYFSDDGGEAEKQHVFIESNQLRERIQRLAPYEHLTIGETGFGTGLNFLLTARLWLSESLPTQCLHFISFEKFPLSRADMTKLMEQHHAHHPLKDALLAQYPPLQEGYHPLFFAEGRIRLTLIFGDVNDTLPELRGCVDVWYLDGFSPTKNPDMWQASLFSQMYRLSHANTHVSTFTASGNVRRGLRDAGFNVQISQGAGRKRDMLVAQGGKSEAQPRSTSSHAIVVGAGLAGCHTARALAERGVRVTLIDQNSQIAQGGSGNPQGALYAKLAMEQTPSSELHLFGLLYSVNLVSSLLETQPNVGALCGVLQLATTDKEHERQTRLLQANLFSTDILQAVSSHDASELANALIDKPGLFFPKAGWVSPVAWCAHLINHPLINCHFSEQVTKLDVLSAPRRWRITTNKDLYESESVILCSASDTQRLSPVQHLPLKAIRGQTSQIPSSGLPDLKTVVCGDGYISPALNESYCFGATFDLHDLSREVKVKDHQHNLQSLSRVLPDFAKVDPNQCNGRVGYRCSTPDYLPLVGEVGDYESFVKTYARLRVDSNWKDFETPLMHQGLYVNVGHGSKGLITCPISADVLAAMIAGTPSPLPNRLMERLDPNRFILRDLIRNRI</sequence>
<dbReference type="RefSeq" id="WP_036508548.1">
    <property type="nucleotide sequence ID" value="NZ_AONB01000003.1"/>
</dbReference>
<comment type="similarity">
    <text evidence="10">In the C-terminal section; belongs to the DAO family.</text>
</comment>
<dbReference type="GO" id="GO:0016645">
    <property type="term" value="F:oxidoreductase activity, acting on the CH-NH group of donors"/>
    <property type="evidence" value="ECO:0007669"/>
    <property type="project" value="InterPro"/>
</dbReference>
<comment type="cofactor">
    <cofactor evidence="10">
        <name>FAD</name>
        <dbReference type="ChEBI" id="CHEBI:57692"/>
    </cofactor>
</comment>
<dbReference type="Pfam" id="PF05430">
    <property type="entry name" value="Methyltransf_30"/>
    <property type="match status" value="1"/>
</dbReference>
<evidence type="ECO:0000313" key="14">
    <source>
        <dbReference type="Proteomes" id="UP000019464"/>
    </source>
</evidence>
<evidence type="ECO:0000256" key="2">
    <source>
        <dbReference type="ARBA" id="ARBA00022603"/>
    </source>
</evidence>
<feature type="domain" description="MnmC-like methyltransferase" evidence="12">
    <location>
        <begin position="114"/>
        <end position="232"/>
    </location>
</feature>
<dbReference type="Gene3D" id="3.30.9.10">
    <property type="entry name" value="D-Amino Acid Oxidase, subunit A, domain 2"/>
    <property type="match status" value="1"/>
</dbReference>
<evidence type="ECO:0000256" key="3">
    <source>
        <dbReference type="ARBA" id="ARBA00022630"/>
    </source>
</evidence>
<comment type="subcellular location">
    <subcellularLocation>
        <location evidence="10">Cytoplasm</location>
    </subcellularLocation>
</comment>
<comment type="caution">
    <text evidence="13">The sequence shown here is derived from an EMBL/GenBank/DDBJ whole genome shotgun (WGS) entry which is preliminary data.</text>
</comment>
<dbReference type="EMBL" id="AONB01000003">
    <property type="protein sequence ID" value="EXJ12199.1"/>
    <property type="molecule type" value="Genomic_DNA"/>
</dbReference>
<dbReference type="Gene3D" id="3.40.50.150">
    <property type="entry name" value="Vaccinia Virus protein VP39"/>
    <property type="match status" value="1"/>
</dbReference>
<dbReference type="InterPro" id="IPR047785">
    <property type="entry name" value="tRNA_MNMC2"/>
</dbReference>
<evidence type="ECO:0000256" key="1">
    <source>
        <dbReference type="ARBA" id="ARBA00022490"/>
    </source>
</evidence>
<keyword evidence="5 10" id="KW-0949">S-adenosyl-L-methionine</keyword>
<evidence type="ECO:0000256" key="8">
    <source>
        <dbReference type="ARBA" id="ARBA00023002"/>
    </source>
</evidence>
<protein>
    <recommendedName>
        <fullName evidence="10">tRNA 5-methylaminomethyl-2-thiouridine biosynthesis bifunctional protein MnmC</fullName>
        <shortName evidence="10">tRNA mnm(5)s(2)U biosynthesis bifunctional protein</shortName>
    </recommendedName>
    <domain>
        <recommendedName>
            <fullName evidence="10">tRNA (mnm(5)s(2)U34)-methyltransferase</fullName>
            <ecNumber evidence="10">2.1.1.61</ecNumber>
        </recommendedName>
    </domain>
    <domain>
        <recommendedName>
            <fullName evidence="10">FAD-dependent cmnm(5)s(2)U34 oxidoreductase</fullName>
            <ecNumber evidence="10">1.5.-.-</ecNumber>
        </recommendedName>
    </domain>
</protein>
<feature type="region of interest" description="FAD-dependent cmnm(5)s(2)U34 oxidoreductase" evidence="10">
    <location>
        <begin position="250"/>
        <end position="641"/>
    </location>
</feature>
<keyword evidence="3 10" id="KW-0285">Flavoprotein</keyword>
<keyword evidence="6 10" id="KW-0819">tRNA processing</keyword>
<dbReference type="Pfam" id="PF01266">
    <property type="entry name" value="DAO"/>
    <property type="match status" value="1"/>
</dbReference>
<name>W9UYM3_9GAMM</name>
<dbReference type="NCBIfam" id="NF002481">
    <property type="entry name" value="PRK01747.1-2"/>
    <property type="match status" value="1"/>
</dbReference>
<reference evidence="13 14" key="2">
    <citation type="journal article" date="2015" name="Syst. Appl. Microbiol.">
        <title>Nitrincola nitratireducens sp. nov. isolated from a haloalkaline crater lake.</title>
        <authorList>
            <person name="Singh A."/>
            <person name="Vaidya B."/>
            <person name="Tanuku N.R."/>
            <person name="Pinnaka A.K."/>
        </authorList>
    </citation>
    <scope>NUCLEOTIDE SEQUENCE [LARGE SCALE GENOMIC DNA]</scope>
    <source>
        <strain evidence="13 14">AK23</strain>
    </source>
</reference>
<evidence type="ECO:0000256" key="6">
    <source>
        <dbReference type="ARBA" id="ARBA00022694"/>
    </source>
</evidence>
<dbReference type="InterPro" id="IPR023032">
    <property type="entry name" value="tRNA_MAMT_biosynth_bifunc_MnmC"/>
</dbReference>
<comment type="similarity">
    <text evidence="10">In the N-terminal section; belongs to the methyltransferase superfamily. tRNA (mnm(5)s(2)U34)-methyltransferase family.</text>
</comment>
<keyword evidence="2 10" id="KW-0489">Methyltransferase</keyword>
<dbReference type="STRING" id="1229521.D791_01088"/>
<keyword evidence="1 10" id="KW-0963">Cytoplasm</keyword>
<evidence type="ECO:0000256" key="5">
    <source>
        <dbReference type="ARBA" id="ARBA00022691"/>
    </source>
</evidence>
<dbReference type="InterPro" id="IPR036188">
    <property type="entry name" value="FAD/NAD-bd_sf"/>
</dbReference>
<dbReference type="HAMAP" id="MF_01102">
    <property type="entry name" value="MnmC"/>
    <property type="match status" value="1"/>
</dbReference>
<keyword evidence="4 10" id="KW-0808">Transferase</keyword>
<evidence type="ECO:0000259" key="11">
    <source>
        <dbReference type="Pfam" id="PF01266"/>
    </source>
</evidence>
<dbReference type="InterPro" id="IPR029063">
    <property type="entry name" value="SAM-dependent_MTases_sf"/>
</dbReference>
<keyword evidence="7 10" id="KW-0274">FAD</keyword>
<dbReference type="SUPFAM" id="SSF51905">
    <property type="entry name" value="FAD/NAD(P)-binding domain"/>
    <property type="match status" value="1"/>
</dbReference>
<organism evidence="13 14">
    <name type="scientific">Nitrincola nitratireducens</name>
    <dbReference type="NCBI Taxonomy" id="1229521"/>
    <lineage>
        <taxon>Bacteria</taxon>
        <taxon>Pseudomonadati</taxon>
        <taxon>Pseudomonadota</taxon>
        <taxon>Gammaproteobacteria</taxon>
        <taxon>Oceanospirillales</taxon>
        <taxon>Oceanospirillaceae</taxon>
        <taxon>Nitrincola</taxon>
    </lineage>
</organism>
<accession>W9UYM3</accession>
<feature type="region of interest" description="tRNA (mnm(5)s(2)U34)-methyltransferase" evidence="10">
    <location>
        <begin position="1"/>
        <end position="234"/>
    </location>
</feature>
<dbReference type="NCBIfam" id="TIGR03197">
    <property type="entry name" value="MnmC_Cterm"/>
    <property type="match status" value="1"/>
</dbReference>
<evidence type="ECO:0000256" key="9">
    <source>
        <dbReference type="ARBA" id="ARBA00023268"/>
    </source>
</evidence>
<dbReference type="PANTHER" id="PTHR13847:SF283">
    <property type="entry name" value="TRNA 5-METHYLAMINOMETHYL-2-THIOURIDINE BIOSYNTHESIS BIFUNCTIONAL PROTEIN MNMC"/>
    <property type="match status" value="1"/>
</dbReference>